<proteinExistence type="predicted"/>
<feature type="compositionally biased region" description="Basic and acidic residues" evidence="1">
    <location>
        <begin position="160"/>
        <end position="170"/>
    </location>
</feature>
<reference evidence="3" key="1">
    <citation type="submission" date="2022-11" db="UniProtKB">
        <authorList>
            <consortium name="WormBaseParasite"/>
        </authorList>
    </citation>
    <scope>IDENTIFICATION</scope>
</reference>
<feature type="region of interest" description="Disordered" evidence="1">
    <location>
        <begin position="1"/>
        <end position="41"/>
    </location>
</feature>
<feature type="compositionally biased region" description="Polar residues" evidence="1">
    <location>
        <begin position="19"/>
        <end position="41"/>
    </location>
</feature>
<dbReference type="Proteomes" id="UP000887574">
    <property type="component" value="Unplaced"/>
</dbReference>
<protein>
    <submittedName>
        <fullName evidence="3">Uncharacterized protein</fullName>
    </submittedName>
</protein>
<name>A0A915EUR7_9BILA</name>
<keyword evidence="2" id="KW-1185">Reference proteome</keyword>
<sequence>MEQKGNQTPKSMDVEVEPATSNFSASPMQTQMTPSGWSPIHQVQSMPNWVVEPHFSQQSKPSEGRTMCKKLFRLPILRPTSDLYKTRPNQYVRFRIRCTARPQRASSAFTVTHSAKGGKEGGTRHRFVKAIPGPGGVPAMQVSVPKYQLDEFNRQLKLKGEELERKKKSEQQGQSAFQPMPKKDPEN</sequence>
<feature type="compositionally biased region" description="Polar residues" evidence="1">
    <location>
        <begin position="1"/>
        <end position="10"/>
    </location>
</feature>
<dbReference type="AlphaFoldDB" id="A0A915EUR7"/>
<accession>A0A915EUR7</accession>
<evidence type="ECO:0000256" key="1">
    <source>
        <dbReference type="SAM" id="MobiDB-lite"/>
    </source>
</evidence>
<organism evidence="2 3">
    <name type="scientific">Ditylenchus dipsaci</name>
    <dbReference type="NCBI Taxonomy" id="166011"/>
    <lineage>
        <taxon>Eukaryota</taxon>
        <taxon>Metazoa</taxon>
        <taxon>Ecdysozoa</taxon>
        <taxon>Nematoda</taxon>
        <taxon>Chromadorea</taxon>
        <taxon>Rhabditida</taxon>
        <taxon>Tylenchina</taxon>
        <taxon>Tylenchomorpha</taxon>
        <taxon>Sphaerularioidea</taxon>
        <taxon>Anguinidae</taxon>
        <taxon>Anguininae</taxon>
        <taxon>Ditylenchus</taxon>
    </lineage>
</organism>
<dbReference type="WBParaSite" id="jg9737">
    <property type="protein sequence ID" value="jg9737"/>
    <property type="gene ID" value="jg9737"/>
</dbReference>
<feature type="region of interest" description="Disordered" evidence="1">
    <location>
        <begin position="160"/>
        <end position="187"/>
    </location>
</feature>
<evidence type="ECO:0000313" key="2">
    <source>
        <dbReference type="Proteomes" id="UP000887574"/>
    </source>
</evidence>
<evidence type="ECO:0000313" key="3">
    <source>
        <dbReference type="WBParaSite" id="jg9737"/>
    </source>
</evidence>